<dbReference type="Proteomes" id="UP000712600">
    <property type="component" value="Unassembled WGS sequence"/>
</dbReference>
<evidence type="ECO:0000256" key="1">
    <source>
        <dbReference type="SAM" id="MobiDB-lite"/>
    </source>
</evidence>
<evidence type="ECO:0000313" key="3">
    <source>
        <dbReference type="Proteomes" id="UP000712600"/>
    </source>
</evidence>
<comment type="caution">
    <text evidence="2">The sequence shown here is derived from an EMBL/GenBank/DDBJ whole genome shotgun (WGS) entry which is preliminary data.</text>
</comment>
<sequence length="185" mass="20955">MLFSLSGLRDRKRRDRSSLTEVVPSRHRRKRLAHAPELRYEDRGQVQSVVLAPHSAVRHRRCGGDSRVTYRNRPGALEREMKHRRSTELLEAGDLKVKESIALSTRDVDVEGCPLDPETEVLSGAPHNHLSLRGRRSSTQTLELSDRIDRLGRDGGAEAWTTATRQSFWWISDLRSDPDPSAVGD</sequence>
<evidence type="ECO:0000313" key="2">
    <source>
        <dbReference type="EMBL" id="KAF3525653.1"/>
    </source>
</evidence>
<dbReference type="EMBL" id="QGKX02001347">
    <property type="protein sequence ID" value="KAF3525653.1"/>
    <property type="molecule type" value="Genomic_DNA"/>
</dbReference>
<name>A0A8S9PPG8_BRACR</name>
<protein>
    <submittedName>
        <fullName evidence="2">Uncharacterized protein</fullName>
    </submittedName>
</protein>
<dbReference type="AlphaFoldDB" id="A0A8S9PPG8"/>
<gene>
    <name evidence="2" type="ORF">F2Q69_00047316</name>
</gene>
<organism evidence="2 3">
    <name type="scientific">Brassica cretica</name>
    <name type="common">Mustard</name>
    <dbReference type="NCBI Taxonomy" id="69181"/>
    <lineage>
        <taxon>Eukaryota</taxon>
        <taxon>Viridiplantae</taxon>
        <taxon>Streptophyta</taxon>
        <taxon>Embryophyta</taxon>
        <taxon>Tracheophyta</taxon>
        <taxon>Spermatophyta</taxon>
        <taxon>Magnoliopsida</taxon>
        <taxon>eudicotyledons</taxon>
        <taxon>Gunneridae</taxon>
        <taxon>Pentapetalae</taxon>
        <taxon>rosids</taxon>
        <taxon>malvids</taxon>
        <taxon>Brassicales</taxon>
        <taxon>Brassicaceae</taxon>
        <taxon>Brassiceae</taxon>
        <taxon>Brassica</taxon>
    </lineage>
</organism>
<feature type="region of interest" description="Disordered" evidence="1">
    <location>
        <begin position="1"/>
        <end position="30"/>
    </location>
</feature>
<accession>A0A8S9PPG8</accession>
<reference evidence="2" key="1">
    <citation type="submission" date="2019-12" db="EMBL/GenBank/DDBJ databases">
        <title>Genome sequencing and annotation of Brassica cretica.</title>
        <authorList>
            <person name="Studholme D.J."/>
            <person name="Sarris P."/>
        </authorList>
    </citation>
    <scope>NUCLEOTIDE SEQUENCE</scope>
    <source>
        <strain evidence="2">PFS-109/04</strain>
        <tissue evidence="2">Leaf</tissue>
    </source>
</reference>
<proteinExistence type="predicted"/>